<feature type="transmembrane region" description="Helical" evidence="2">
    <location>
        <begin position="293"/>
        <end position="311"/>
    </location>
</feature>
<keyword evidence="2" id="KW-0472">Membrane</keyword>
<evidence type="ECO:0000256" key="1">
    <source>
        <dbReference type="SAM" id="MobiDB-lite"/>
    </source>
</evidence>
<gene>
    <name evidence="3" type="ORF">SAMN04488556_4018</name>
</gene>
<accession>A0A1I6UQR9</accession>
<organism evidence="3 4">
    <name type="scientific">Halostagnicola kamekurae</name>
    <dbReference type="NCBI Taxonomy" id="619731"/>
    <lineage>
        <taxon>Archaea</taxon>
        <taxon>Methanobacteriati</taxon>
        <taxon>Methanobacteriota</taxon>
        <taxon>Stenosarchaea group</taxon>
        <taxon>Halobacteria</taxon>
        <taxon>Halobacteriales</taxon>
        <taxon>Natrialbaceae</taxon>
        <taxon>Halostagnicola</taxon>
    </lineage>
</organism>
<dbReference type="AlphaFoldDB" id="A0A1I6UQR9"/>
<proteinExistence type="predicted"/>
<name>A0A1I6UQR9_9EURY</name>
<dbReference type="Proteomes" id="UP000199199">
    <property type="component" value="Unassembled WGS sequence"/>
</dbReference>
<dbReference type="OrthoDB" id="170617at2157"/>
<reference evidence="4" key="1">
    <citation type="submission" date="2016-10" db="EMBL/GenBank/DDBJ databases">
        <authorList>
            <person name="Varghese N."/>
            <person name="Submissions S."/>
        </authorList>
    </citation>
    <scope>NUCLEOTIDE SEQUENCE [LARGE SCALE GENOMIC DNA]</scope>
    <source>
        <strain evidence="4">DSM 22427</strain>
    </source>
</reference>
<evidence type="ECO:0008006" key="5">
    <source>
        <dbReference type="Google" id="ProtNLM"/>
    </source>
</evidence>
<keyword evidence="2" id="KW-0812">Transmembrane</keyword>
<keyword evidence="2" id="KW-1133">Transmembrane helix</keyword>
<dbReference type="EMBL" id="FOZS01000005">
    <property type="protein sequence ID" value="SFT03677.1"/>
    <property type="molecule type" value="Genomic_DNA"/>
</dbReference>
<evidence type="ECO:0000313" key="4">
    <source>
        <dbReference type="Proteomes" id="UP000199199"/>
    </source>
</evidence>
<dbReference type="RefSeq" id="WP_092907371.1">
    <property type="nucleotide sequence ID" value="NZ_FOZS01000005.1"/>
</dbReference>
<sequence length="313" mass="33933">MTGEFSLTSTRTVLVITLCVVLITGVIPPVGSSAEVPQSVDASVVSPEANVSESAYEEPAPERGDQYFEAADPNGNWISYTNPRDNYRSPYLGDGSGKICVTLLNEAGEPVVGESVPNTTVTIPTGDALTWHEYADPMTVEYPLTDNYEWPLDADQFGTNADLPQGDGYMDSHCIEFHGHSEGTTVEYGDVQIEGDHADDIELVGYVEQPNDDWNTSVDPIADAEPYEEVGGNWTYRSEKHERLHGQVVAVLQLDAAEGQVEANDGDAQSTDSGTEMESDDDRKVEDVDMTSGFGLIAAIIALSALTLARYRR</sequence>
<keyword evidence="4" id="KW-1185">Reference proteome</keyword>
<evidence type="ECO:0000256" key="2">
    <source>
        <dbReference type="SAM" id="Phobius"/>
    </source>
</evidence>
<feature type="region of interest" description="Disordered" evidence="1">
    <location>
        <begin position="261"/>
        <end position="283"/>
    </location>
</feature>
<protein>
    <recommendedName>
        <fullName evidence="5">PGF-CTERM protein</fullName>
    </recommendedName>
</protein>
<evidence type="ECO:0000313" key="3">
    <source>
        <dbReference type="EMBL" id="SFT03677.1"/>
    </source>
</evidence>